<evidence type="ECO:0000256" key="2">
    <source>
        <dbReference type="SAM" id="Phobius"/>
    </source>
</evidence>
<feature type="region of interest" description="Disordered" evidence="1">
    <location>
        <begin position="1"/>
        <end position="25"/>
    </location>
</feature>
<gene>
    <name evidence="3" type="ORF">DFR68_108342</name>
</gene>
<dbReference type="OrthoDB" id="5180668at2"/>
<feature type="compositionally biased region" description="Low complexity" evidence="1">
    <location>
        <begin position="1"/>
        <end position="15"/>
    </location>
</feature>
<keyword evidence="2" id="KW-0812">Transmembrane</keyword>
<accession>A0A370GYE1</accession>
<comment type="caution">
    <text evidence="3">The sequence shown here is derived from an EMBL/GenBank/DDBJ whole genome shotgun (WGS) entry which is preliminary data.</text>
</comment>
<protein>
    <submittedName>
        <fullName evidence="3">Uncharacterized protein</fullName>
    </submittedName>
</protein>
<dbReference type="EMBL" id="QQAZ01000008">
    <property type="protein sequence ID" value="RDI48509.1"/>
    <property type="molecule type" value="Genomic_DNA"/>
</dbReference>
<evidence type="ECO:0000313" key="4">
    <source>
        <dbReference type="Proteomes" id="UP000255355"/>
    </source>
</evidence>
<reference evidence="3 4" key="1">
    <citation type="submission" date="2018-07" db="EMBL/GenBank/DDBJ databases">
        <title>Genomic Encyclopedia of Type Strains, Phase IV (KMG-IV): sequencing the most valuable type-strain genomes for metagenomic binning, comparative biology and taxonomic classification.</title>
        <authorList>
            <person name="Goeker M."/>
        </authorList>
    </citation>
    <scope>NUCLEOTIDE SEQUENCE [LARGE SCALE GENOMIC DNA]</scope>
    <source>
        <strain evidence="3 4">DSM 44952</strain>
    </source>
</reference>
<evidence type="ECO:0000313" key="3">
    <source>
        <dbReference type="EMBL" id="RDI48509.1"/>
    </source>
</evidence>
<keyword evidence="4" id="KW-1185">Reference proteome</keyword>
<keyword evidence="2" id="KW-0472">Membrane</keyword>
<keyword evidence="2" id="KW-1133">Transmembrane helix</keyword>
<name>A0A370GYE1_9NOCA</name>
<organism evidence="3 4">
    <name type="scientific">Nocardia mexicana</name>
    <dbReference type="NCBI Taxonomy" id="279262"/>
    <lineage>
        <taxon>Bacteria</taxon>
        <taxon>Bacillati</taxon>
        <taxon>Actinomycetota</taxon>
        <taxon>Actinomycetes</taxon>
        <taxon>Mycobacteriales</taxon>
        <taxon>Nocardiaceae</taxon>
        <taxon>Nocardia</taxon>
    </lineage>
</organism>
<dbReference type="RefSeq" id="WP_114699678.1">
    <property type="nucleotide sequence ID" value="NZ_QQAZ01000008.1"/>
</dbReference>
<evidence type="ECO:0000256" key="1">
    <source>
        <dbReference type="SAM" id="MobiDB-lite"/>
    </source>
</evidence>
<proteinExistence type="predicted"/>
<sequence length="176" mass="18579">MPAPGQQFAGAPANPYGGQPNPYQAGNYAPQGQYAAYGATQAQQFQPEPGPPGIVLDTSYTPMAFMLALTGPKILVNGQPVPAARWGATHIPVGAGQHHVRVSTRWMWDIGPAETVVPVAEGQSTRVFYRAPAIAFIRGAVGPVPQSTPGMLFVYLIWGFAALMILLNIALIAAMP</sequence>
<dbReference type="Proteomes" id="UP000255355">
    <property type="component" value="Unassembled WGS sequence"/>
</dbReference>
<feature type="transmembrane region" description="Helical" evidence="2">
    <location>
        <begin position="152"/>
        <end position="174"/>
    </location>
</feature>
<dbReference type="AlphaFoldDB" id="A0A370GYE1"/>
<dbReference type="STRING" id="1210089.GCA_001613165_04460"/>